<sequence length="77" mass="8905">MSNPFDQEDGTFLVLRNEEDQYSLWPEFADVPPGWVLVHGPDTRTSCLDYVDREWTDMRPRSLVVAMEGRSEEAGKE</sequence>
<evidence type="ECO:0000313" key="2">
    <source>
        <dbReference type="EMBL" id="OLF14704.1"/>
    </source>
</evidence>
<dbReference type="GO" id="GO:0005829">
    <property type="term" value="C:cytosol"/>
    <property type="evidence" value="ECO:0007669"/>
    <property type="project" value="TreeGrafter"/>
</dbReference>
<dbReference type="AlphaFoldDB" id="A0A1Q8CK22"/>
<evidence type="ECO:0000313" key="3">
    <source>
        <dbReference type="Proteomes" id="UP000185596"/>
    </source>
</evidence>
<accession>A0A1Q8CK22</accession>
<dbReference type="PANTHER" id="PTHR38444:SF1">
    <property type="entry name" value="ENTEROBACTIN BIOSYNTHESIS PROTEIN YBDZ"/>
    <property type="match status" value="1"/>
</dbReference>
<feature type="domain" description="MbtH-like" evidence="1">
    <location>
        <begin position="3"/>
        <end position="53"/>
    </location>
</feature>
<name>A0A1Q8CK22_9PSEU</name>
<proteinExistence type="predicted"/>
<protein>
    <submittedName>
        <fullName evidence="2">MbtH family protein</fullName>
    </submittedName>
</protein>
<dbReference type="Proteomes" id="UP000185596">
    <property type="component" value="Unassembled WGS sequence"/>
</dbReference>
<dbReference type="InterPro" id="IPR038020">
    <property type="entry name" value="MbtH-like_sf"/>
</dbReference>
<dbReference type="SUPFAM" id="SSF160582">
    <property type="entry name" value="MbtH-like"/>
    <property type="match status" value="1"/>
</dbReference>
<dbReference type="Pfam" id="PF03621">
    <property type="entry name" value="MbtH"/>
    <property type="match status" value="1"/>
</dbReference>
<reference evidence="2 3" key="1">
    <citation type="submission" date="2016-12" db="EMBL/GenBank/DDBJ databases">
        <title>The draft genome sequence of Actinophytocola sp. 11-183.</title>
        <authorList>
            <person name="Wang W."/>
            <person name="Yuan L."/>
        </authorList>
    </citation>
    <scope>NUCLEOTIDE SEQUENCE [LARGE SCALE GENOMIC DNA]</scope>
    <source>
        <strain evidence="2 3">11-183</strain>
    </source>
</reference>
<organism evidence="2 3">
    <name type="scientific">Actinophytocola xanthii</name>
    <dbReference type="NCBI Taxonomy" id="1912961"/>
    <lineage>
        <taxon>Bacteria</taxon>
        <taxon>Bacillati</taxon>
        <taxon>Actinomycetota</taxon>
        <taxon>Actinomycetes</taxon>
        <taxon>Pseudonocardiales</taxon>
        <taxon>Pseudonocardiaceae</taxon>
    </lineage>
</organism>
<gene>
    <name evidence="2" type="ORF">BU204_25785</name>
</gene>
<dbReference type="GO" id="GO:0019290">
    <property type="term" value="P:siderophore biosynthetic process"/>
    <property type="evidence" value="ECO:0007669"/>
    <property type="project" value="TreeGrafter"/>
</dbReference>
<dbReference type="EMBL" id="MSIE01000050">
    <property type="protein sequence ID" value="OLF14704.1"/>
    <property type="molecule type" value="Genomic_DNA"/>
</dbReference>
<dbReference type="STRING" id="1912961.BU204_25785"/>
<dbReference type="InterPro" id="IPR037407">
    <property type="entry name" value="MLP_fam"/>
</dbReference>
<evidence type="ECO:0000259" key="1">
    <source>
        <dbReference type="SMART" id="SM00923"/>
    </source>
</evidence>
<dbReference type="RefSeq" id="WP_075128341.1">
    <property type="nucleotide sequence ID" value="NZ_MSIE01000050.1"/>
</dbReference>
<dbReference type="SMART" id="SM00923">
    <property type="entry name" value="MbtH"/>
    <property type="match status" value="1"/>
</dbReference>
<comment type="caution">
    <text evidence="2">The sequence shown here is derived from an EMBL/GenBank/DDBJ whole genome shotgun (WGS) entry which is preliminary data.</text>
</comment>
<dbReference type="Gene3D" id="3.90.820.10">
    <property type="entry name" value="Structural Genomics, Unknown Function 30-nov-00 1gh9 Mol_id"/>
    <property type="match status" value="1"/>
</dbReference>
<dbReference type="InterPro" id="IPR005153">
    <property type="entry name" value="MbtH-like_dom"/>
</dbReference>
<dbReference type="PANTHER" id="PTHR38444">
    <property type="entry name" value="ENTEROBACTIN BIOSYNTHESIS PROTEIN YBDZ"/>
    <property type="match status" value="1"/>
</dbReference>
<keyword evidence="3" id="KW-1185">Reference proteome</keyword>